<evidence type="ECO:0000313" key="1">
    <source>
        <dbReference type="EMBL" id="CAH2071046.1"/>
    </source>
</evidence>
<proteinExistence type="predicted"/>
<keyword evidence="2" id="KW-1185">Reference proteome</keyword>
<dbReference type="PANTHER" id="PTHR35752">
    <property type="entry name" value="G-PROTEIN COUPLED RECEPTOR"/>
    <property type="match status" value="1"/>
</dbReference>
<organism evidence="1 2">
    <name type="scientific">Thlaspi arvense</name>
    <name type="common">Field penny-cress</name>
    <dbReference type="NCBI Taxonomy" id="13288"/>
    <lineage>
        <taxon>Eukaryota</taxon>
        <taxon>Viridiplantae</taxon>
        <taxon>Streptophyta</taxon>
        <taxon>Embryophyta</taxon>
        <taxon>Tracheophyta</taxon>
        <taxon>Spermatophyta</taxon>
        <taxon>Magnoliopsida</taxon>
        <taxon>eudicotyledons</taxon>
        <taxon>Gunneridae</taxon>
        <taxon>Pentapetalae</taxon>
        <taxon>rosids</taxon>
        <taxon>malvids</taxon>
        <taxon>Brassicales</taxon>
        <taxon>Brassicaceae</taxon>
        <taxon>Thlaspideae</taxon>
        <taxon>Thlaspi</taxon>
    </lineage>
</organism>
<gene>
    <name evidence="1" type="ORF">TAV2_LOCUS20154</name>
</gene>
<protein>
    <submittedName>
        <fullName evidence="1">Uncharacterized protein</fullName>
    </submittedName>
</protein>
<sequence length="123" mass="13119">MDLMENPSALEGSLEPVSSHAGDISPVLASCSGDNTIQIWEESSLAHGPARFVVASTLFCCGGYTYKTRVESVCGMSLLSGLLETVSGSGQRYSRIEDINNVFANEVSWDRSSASFTQSSKAE</sequence>
<dbReference type="PANTHER" id="PTHR35752:SF1">
    <property type="entry name" value="G-PROTEIN COUPLED RECEPTOR"/>
    <property type="match status" value="1"/>
</dbReference>
<dbReference type="AlphaFoldDB" id="A0AAU9SQS8"/>
<name>A0AAU9SQS8_THLAR</name>
<reference evidence="1 2" key="1">
    <citation type="submission" date="2022-03" db="EMBL/GenBank/DDBJ databases">
        <authorList>
            <person name="Nunn A."/>
            <person name="Chopra R."/>
            <person name="Nunn A."/>
            <person name="Contreras Garrido A."/>
        </authorList>
    </citation>
    <scope>NUCLEOTIDE SEQUENCE [LARGE SCALE GENOMIC DNA]</scope>
</reference>
<accession>A0AAU9SQS8</accession>
<evidence type="ECO:0000313" key="2">
    <source>
        <dbReference type="Proteomes" id="UP000836841"/>
    </source>
</evidence>
<dbReference type="EMBL" id="OU466862">
    <property type="protein sequence ID" value="CAH2071046.1"/>
    <property type="molecule type" value="Genomic_DNA"/>
</dbReference>
<dbReference type="Proteomes" id="UP000836841">
    <property type="component" value="Chromosome 6"/>
</dbReference>